<dbReference type="Proteomes" id="UP000544054">
    <property type="component" value="Unassembled WGS sequence"/>
</dbReference>
<dbReference type="PROSITE" id="PS51841">
    <property type="entry name" value="LTD"/>
    <property type="match status" value="1"/>
</dbReference>
<dbReference type="AlphaFoldDB" id="A0A7Y0ARK0"/>
<feature type="signal peptide" evidence="1">
    <location>
        <begin position="1"/>
        <end position="20"/>
    </location>
</feature>
<evidence type="ECO:0000313" key="4">
    <source>
        <dbReference type="Proteomes" id="UP000544054"/>
    </source>
</evidence>
<reference evidence="3 4" key="1">
    <citation type="submission" date="2020-04" db="EMBL/GenBank/DDBJ databases">
        <title>Chryseobacterium sp. RP-3-3 sp. nov., isolated from Jeju soil.</title>
        <authorList>
            <person name="Dahal R.H."/>
        </authorList>
    </citation>
    <scope>NUCLEOTIDE SEQUENCE [LARGE SCALE GENOMIC DNA]</scope>
    <source>
        <strain evidence="3 4">RP-3-3</strain>
    </source>
</reference>
<evidence type="ECO:0000259" key="2">
    <source>
        <dbReference type="PROSITE" id="PS51841"/>
    </source>
</evidence>
<organism evidence="3 4">
    <name type="scientific">Chryseobacterium antibioticum</name>
    <dbReference type="NCBI Taxonomy" id="2728847"/>
    <lineage>
        <taxon>Bacteria</taxon>
        <taxon>Pseudomonadati</taxon>
        <taxon>Bacteroidota</taxon>
        <taxon>Flavobacteriia</taxon>
        <taxon>Flavobacteriales</taxon>
        <taxon>Weeksellaceae</taxon>
        <taxon>Chryseobacterium group</taxon>
        <taxon>Chryseobacterium</taxon>
    </lineage>
</organism>
<name>A0A7Y0ARK0_9FLAO</name>
<evidence type="ECO:0000256" key="1">
    <source>
        <dbReference type="SAM" id="SignalP"/>
    </source>
</evidence>
<feature type="chain" id="PRO_5030762327" evidence="1">
    <location>
        <begin position="21"/>
        <end position="402"/>
    </location>
</feature>
<dbReference type="SUPFAM" id="SSF74853">
    <property type="entry name" value="Lamin A/C globular tail domain"/>
    <property type="match status" value="1"/>
</dbReference>
<accession>A0A7Y0ARK0</accession>
<feature type="domain" description="LTD" evidence="2">
    <location>
        <begin position="16"/>
        <end position="214"/>
    </location>
</feature>
<keyword evidence="1" id="KW-0732">Signal</keyword>
<dbReference type="Gene3D" id="2.60.40.1260">
    <property type="entry name" value="Lamin Tail domain"/>
    <property type="match status" value="1"/>
</dbReference>
<evidence type="ECO:0000313" key="3">
    <source>
        <dbReference type="EMBL" id="NML72094.1"/>
    </source>
</evidence>
<gene>
    <name evidence="3" type="ORF">HHL23_20205</name>
</gene>
<dbReference type="Pfam" id="PF00932">
    <property type="entry name" value="LTD"/>
    <property type="match status" value="1"/>
</dbReference>
<sequence length="402" mass="45728">MKMKFIICLLLFISTNWLYSQVMITEVYTNTPDNEMLRYNRKVNGVPTGEIIDKKKHHRGEFIEIYNFSDKEVNLKNWYLKDLQGIFWFPEITIKSRKFLVIAYSVLPYNTTPFTELFTTTAGKQSQIIYQDKILLRNKKDKISLGYSFNGYTLLEKSEFVWEFWNEPNSNYIQNIWSTPADFYTIKSIQYHPDPQTTMDPNAPQTIDTYNYTATPNPLEAEYIPDMESYDEIVKEDFQQNYSFLDWSDNVNFLVNKLCPITIEKISQSPSGSFTGNGGACFSYDSAGNLIAGSNCGSSSTPPVGSSGLTTDELEEIKNNITIYPNPTKASDQYNVTITWSGPALGKIQSLQVFNATGLLVYNYTPGINTTSCSLQNQLPGSFVANFILNTGQVVSKNILKW</sequence>
<protein>
    <submittedName>
        <fullName evidence="3">Lamin tail domain-containing protein</fullName>
    </submittedName>
</protein>
<keyword evidence="4" id="KW-1185">Reference proteome</keyword>
<comment type="caution">
    <text evidence="3">The sequence shown here is derived from an EMBL/GenBank/DDBJ whole genome shotgun (WGS) entry which is preliminary data.</text>
</comment>
<dbReference type="RefSeq" id="WP_169236550.1">
    <property type="nucleotide sequence ID" value="NZ_JABBGI010000036.1"/>
</dbReference>
<dbReference type="InterPro" id="IPR036415">
    <property type="entry name" value="Lamin_tail_dom_sf"/>
</dbReference>
<dbReference type="InterPro" id="IPR001322">
    <property type="entry name" value="Lamin_tail_dom"/>
</dbReference>
<dbReference type="EMBL" id="JABBGI010000036">
    <property type="protein sequence ID" value="NML72094.1"/>
    <property type="molecule type" value="Genomic_DNA"/>
</dbReference>
<proteinExistence type="predicted"/>